<sequence>MRRLILLMFVNVAFAQNFADPDAVVGYIVLEKNGKVENYVVFENKDGSVKTQKVDKNPRNYLKKVEEGGQKK</sequence>
<dbReference type="AlphaFoldDB" id="D3SNE6"/>
<feature type="signal peptide" evidence="1">
    <location>
        <begin position="1"/>
        <end position="19"/>
    </location>
</feature>
<dbReference type="STRING" id="638303.Thal_0045"/>
<evidence type="ECO:0000256" key="1">
    <source>
        <dbReference type="SAM" id="SignalP"/>
    </source>
</evidence>
<dbReference type="Proteomes" id="UP000002043">
    <property type="component" value="Chromosome"/>
</dbReference>
<keyword evidence="3" id="KW-1185">Reference proteome</keyword>
<gene>
    <name evidence="2" type="ordered locus">Thal_0045</name>
</gene>
<dbReference type="EMBL" id="CP001931">
    <property type="protein sequence ID" value="ADC88683.1"/>
    <property type="molecule type" value="Genomic_DNA"/>
</dbReference>
<proteinExistence type="predicted"/>
<accession>D3SNE6</accession>
<reference evidence="3" key="1">
    <citation type="journal article" date="2010" name="Stand. Genomic Sci.">
        <title>Complete genome sequence of Thermocrinis albus type strain (HI 11/12T).</title>
        <authorList>
            <person name="Wirth R."/>
            <person name="Sikorski J."/>
            <person name="Brambilla E."/>
            <person name="Misra M."/>
            <person name="Lapidus A."/>
            <person name="Copeland A."/>
            <person name="Nolan M."/>
            <person name="Lucas S."/>
            <person name="Chen F."/>
            <person name="Tice H."/>
            <person name="Cheng J.F."/>
            <person name="Han C."/>
            <person name="Detter J.C."/>
            <person name="Tapia R."/>
            <person name="Bruce D."/>
            <person name="Goodwin L."/>
            <person name="Pitluck S."/>
            <person name="Pati A."/>
            <person name="Anderson I."/>
            <person name="Ivanova N."/>
            <person name="Mavromatis K."/>
            <person name="Mikhailova N."/>
            <person name="Chen A."/>
            <person name="Palaniappan K."/>
            <person name="Bilek Y."/>
            <person name="Hader T."/>
            <person name="Land M."/>
            <person name="Hauser L."/>
            <person name="Chang Y.J."/>
            <person name="Jeffries C.D."/>
            <person name="Tindall B.J."/>
            <person name="Rohde M."/>
            <person name="Goker M."/>
            <person name="Bristow J."/>
            <person name="Eisen J.A."/>
            <person name="Markowitz V."/>
            <person name="Hugenholtz P."/>
            <person name="Kyrpides N.C."/>
            <person name="Klenk H.P."/>
        </authorList>
    </citation>
    <scope>NUCLEOTIDE SEQUENCE [LARGE SCALE GENOMIC DNA]</scope>
    <source>
        <strain evidence="3">DSM 14484 / JCM 11386 / HI 11/12</strain>
    </source>
</reference>
<evidence type="ECO:0000313" key="3">
    <source>
        <dbReference type="Proteomes" id="UP000002043"/>
    </source>
</evidence>
<protein>
    <submittedName>
        <fullName evidence="2">Uncharacterized protein</fullName>
    </submittedName>
</protein>
<dbReference type="HOGENOM" id="CLU_2686618_0_0_0"/>
<dbReference type="OrthoDB" id="15591at2"/>
<dbReference type="RefSeq" id="WP_012991090.1">
    <property type="nucleotide sequence ID" value="NC_013894.1"/>
</dbReference>
<organism evidence="2 3">
    <name type="scientific">Thermocrinis albus (strain DSM 14484 / JCM 11386 / HI 11/12)</name>
    <dbReference type="NCBI Taxonomy" id="638303"/>
    <lineage>
        <taxon>Bacteria</taxon>
        <taxon>Pseudomonadati</taxon>
        <taxon>Aquificota</taxon>
        <taxon>Aquificia</taxon>
        <taxon>Aquificales</taxon>
        <taxon>Aquificaceae</taxon>
        <taxon>Thermocrinis</taxon>
    </lineage>
</organism>
<keyword evidence="1" id="KW-0732">Signal</keyword>
<feature type="chain" id="PRO_5003050197" evidence="1">
    <location>
        <begin position="20"/>
        <end position="72"/>
    </location>
</feature>
<dbReference type="KEGG" id="tal:Thal_0045"/>
<name>D3SNE6_THEAH</name>
<evidence type="ECO:0000313" key="2">
    <source>
        <dbReference type="EMBL" id="ADC88683.1"/>
    </source>
</evidence>